<dbReference type="SUPFAM" id="SSF48008">
    <property type="entry name" value="GntR ligand-binding domain-like"/>
    <property type="match status" value="1"/>
</dbReference>
<dbReference type="SMART" id="SM00345">
    <property type="entry name" value="HTH_GNTR"/>
    <property type="match status" value="1"/>
</dbReference>
<keyword evidence="1" id="KW-0805">Transcription regulation</keyword>
<dbReference type="Pfam" id="PF00392">
    <property type="entry name" value="GntR"/>
    <property type="match status" value="1"/>
</dbReference>
<dbReference type="CDD" id="cd07377">
    <property type="entry name" value="WHTH_GntR"/>
    <property type="match status" value="1"/>
</dbReference>
<dbReference type="InterPro" id="IPR000524">
    <property type="entry name" value="Tscrpt_reg_HTH_GntR"/>
</dbReference>
<dbReference type="Gene3D" id="1.10.10.10">
    <property type="entry name" value="Winged helix-like DNA-binding domain superfamily/Winged helix DNA-binding domain"/>
    <property type="match status" value="1"/>
</dbReference>
<dbReference type="Proteomes" id="UP000009223">
    <property type="component" value="Chromosome"/>
</dbReference>
<dbReference type="AlphaFoldDB" id="F5YQW7"/>
<dbReference type="Gene3D" id="1.20.120.530">
    <property type="entry name" value="GntR ligand-binding domain-like"/>
    <property type="match status" value="1"/>
</dbReference>
<dbReference type="OrthoDB" id="369590at2"/>
<dbReference type="GO" id="GO:0003700">
    <property type="term" value="F:DNA-binding transcription factor activity"/>
    <property type="evidence" value="ECO:0007669"/>
    <property type="project" value="InterPro"/>
</dbReference>
<dbReference type="STRING" id="545694.TREPR_1317"/>
<evidence type="ECO:0000313" key="6">
    <source>
        <dbReference type="Proteomes" id="UP000009223"/>
    </source>
</evidence>
<dbReference type="SUPFAM" id="SSF46785">
    <property type="entry name" value="Winged helix' DNA-binding domain"/>
    <property type="match status" value="1"/>
</dbReference>
<keyword evidence="3" id="KW-0804">Transcription</keyword>
<protein>
    <submittedName>
        <fullName evidence="5">Putative GntR domain protein</fullName>
    </submittedName>
</protein>
<name>F5YQW7_TREPZ</name>
<dbReference type="PANTHER" id="PTHR43537:SF5">
    <property type="entry name" value="UXU OPERON TRANSCRIPTIONAL REGULATOR"/>
    <property type="match status" value="1"/>
</dbReference>
<dbReference type="HOGENOM" id="CLU_017584_9_1_12"/>
<dbReference type="PANTHER" id="PTHR43537">
    <property type="entry name" value="TRANSCRIPTIONAL REGULATOR, GNTR FAMILY"/>
    <property type="match status" value="1"/>
</dbReference>
<evidence type="ECO:0000313" key="5">
    <source>
        <dbReference type="EMBL" id="AEF85644.1"/>
    </source>
</evidence>
<gene>
    <name evidence="5" type="ordered locus">TREPR_1317</name>
</gene>
<dbReference type="PRINTS" id="PR00035">
    <property type="entry name" value="HTHGNTR"/>
</dbReference>
<proteinExistence type="predicted"/>
<dbReference type="RefSeq" id="WP_015708766.1">
    <property type="nucleotide sequence ID" value="NC_015578.1"/>
</dbReference>
<dbReference type="InterPro" id="IPR008920">
    <property type="entry name" value="TF_FadR/GntR_C"/>
</dbReference>
<dbReference type="PROSITE" id="PS50949">
    <property type="entry name" value="HTH_GNTR"/>
    <property type="match status" value="1"/>
</dbReference>
<evidence type="ECO:0000256" key="3">
    <source>
        <dbReference type="ARBA" id="ARBA00023163"/>
    </source>
</evidence>
<reference evidence="6" key="1">
    <citation type="submission" date="2009-12" db="EMBL/GenBank/DDBJ databases">
        <title>Complete sequence of Treponema primitia strain ZAS-2.</title>
        <authorList>
            <person name="Tetu S.G."/>
            <person name="Matson E."/>
            <person name="Ren Q."/>
            <person name="Seshadri R."/>
            <person name="Elbourne L."/>
            <person name="Hassan K.A."/>
            <person name="Durkin A."/>
            <person name="Radune D."/>
            <person name="Mohamoud Y."/>
            <person name="Shay R."/>
            <person name="Jin S."/>
            <person name="Zhang X."/>
            <person name="Lucey K."/>
            <person name="Ballor N.R."/>
            <person name="Ottesen E."/>
            <person name="Rosenthal R."/>
            <person name="Allen A."/>
            <person name="Leadbetter J.R."/>
            <person name="Paulsen I.T."/>
        </authorList>
    </citation>
    <scope>NUCLEOTIDE SEQUENCE [LARGE SCALE GENOMIC DNA]</scope>
    <source>
        <strain evidence="6">ATCC BAA-887 / DSM 12427 / ZAS-2</strain>
    </source>
</reference>
<sequence length="243" mass="27646">MYNIEKLKTESLRTQVYIKLKEQLLRGVWKEGEKLPAEHALCALFGVSRVTVRGALQQLEILGLVETKQGGGTFVKNFSSIEGVDTFHPVMQIQRNQDLITILEYRKIIEKGSAGMAQERVTPEDIASLEGIYQIMMDTVEDLKTFSEADLAFHYRIAEITRNPIIIKVYGLITEMLSVAMEDIVRQLGRRDGLTYHRALIDALKKGDKAKTESIMEEHIEVTIKRIQESDEFEEDALWSGSL</sequence>
<dbReference type="Pfam" id="PF07729">
    <property type="entry name" value="FCD"/>
    <property type="match status" value="1"/>
</dbReference>
<dbReference type="EMBL" id="CP001843">
    <property type="protein sequence ID" value="AEF85644.1"/>
    <property type="molecule type" value="Genomic_DNA"/>
</dbReference>
<keyword evidence="6" id="KW-1185">Reference proteome</keyword>
<dbReference type="InterPro" id="IPR036388">
    <property type="entry name" value="WH-like_DNA-bd_sf"/>
</dbReference>
<evidence type="ECO:0000259" key="4">
    <source>
        <dbReference type="PROSITE" id="PS50949"/>
    </source>
</evidence>
<accession>F5YQW7</accession>
<reference evidence="5 6" key="2">
    <citation type="journal article" date="2011" name="ISME J.">
        <title>RNA-seq reveals cooperative metabolic interactions between two termite-gut spirochete species in co-culture.</title>
        <authorList>
            <person name="Rosenthal A.Z."/>
            <person name="Matson E.G."/>
            <person name="Eldar A."/>
            <person name="Leadbetter J.R."/>
        </authorList>
    </citation>
    <scope>NUCLEOTIDE SEQUENCE [LARGE SCALE GENOMIC DNA]</scope>
    <source>
        <strain evidence="6">ATCC BAA-887 / DSM 12427 / ZAS-2</strain>
    </source>
</reference>
<dbReference type="InterPro" id="IPR036390">
    <property type="entry name" value="WH_DNA-bd_sf"/>
</dbReference>
<keyword evidence="2" id="KW-0238">DNA-binding</keyword>
<dbReference type="eggNOG" id="COG2186">
    <property type="taxonomic scope" value="Bacteria"/>
</dbReference>
<organism evidence="5 6">
    <name type="scientific">Treponema primitia (strain ATCC BAA-887 / DSM 12427 / ZAS-2)</name>
    <dbReference type="NCBI Taxonomy" id="545694"/>
    <lineage>
        <taxon>Bacteria</taxon>
        <taxon>Pseudomonadati</taxon>
        <taxon>Spirochaetota</taxon>
        <taxon>Spirochaetia</taxon>
        <taxon>Spirochaetales</taxon>
        <taxon>Treponemataceae</taxon>
        <taxon>Treponema</taxon>
    </lineage>
</organism>
<dbReference type="SMART" id="SM00895">
    <property type="entry name" value="FCD"/>
    <property type="match status" value="1"/>
</dbReference>
<evidence type="ECO:0000256" key="1">
    <source>
        <dbReference type="ARBA" id="ARBA00023015"/>
    </source>
</evidence>
<feature type="domain" description="HTH gntR-type" evidence="4">
    <location>
        <begin position="10"/>
        <end position="78"/>
    </location>
</feature>
<dbReference type="KEGG" id="tpi:TREPR_1317"/>
<dbReference type="InterPro" id="IPR011711">
    <property type="entry name" value="GntR_C"/>
</dbReference>
<dbReference type="GO" id="GO:0003677">
    <property type="term" value="F:DNA binding"/>
    <property type="evidence" value="ECO:0007669"/>
    <property type="project" value="UniProtKB-KW"/>
</dbReference>
<evidence type="ECO:0000256" key="2">
    <source>
        <dbReference type="ARBA" id="ARBA00023125"/>
    </source>
</evidence>